<feature type="coiled-coil region" evidence="3">
    <location>
        <begin position="4"/>
        <end position="57"/>
    </location>
</feature>
<gene>
    <name evidence="4" type="ORF">IDJ77_19305</name>
</gene>
<dbReference type="Proteomes" id="UP000606600">
    <property type="component" value="Unassembled WGS sequence"/>
</dbReference>
<comment type="similarity">
    <text evidence="2">Belongs to the histone H1/H5 family. HCT subfamily.</text>
</comment>
<dbReference type="RefSeq" id="WP_191190631.1">
    <property type="nucleotide sequence ID" value="NZ_JACWMY010000010.1"/>
</dbReference>
<dbReference type="InterPro" id="IPR010886">
    <property type="entry name" value="Hc1"/>
</dbReference>
<evidence type="ECO:0000313" key="5">
    <source>
        <dbReference type="Proteomes" id="UP000606600"/>
    </source>
</evidence>
<comment type="function">
    <text evidence="1">Might have a role analogous to that of eukaryotic histone proteins.</text>
</comment>
<keyword evidence="5" id="KW-1185">Reference proteome</keyword>
<proteinExistence type="inferred from homology"/>
<evidence type="ECO:0000256" key="2">
    <source>
        <dbReference type="ARBA" id="ARBA00008424"/>
    </source>
</evidence>
<organism evidence="4 5">
    <name type="scientific">Mucilaginibacter pankratovii</name>
    <dbReference type="NCBI Taxonomy" id="2772110"/>
    <lineage>
        <taxon>Bacteria</taxon>
        <taxon>Pseudomonadati</taxon>
        <taxon>Bacteroidota</taxon>
        <taxon>Sphingobacteriia</taxon>
        <taxon>Sphingobacteriales</taxon>
        <taxon>Sphingobacteriaceae</taxon>
        <taxon>Mucilaginibacter</taxon>
    </lineage>
</organism>
<comment type="caution">
    <text evidence="4">The sequence shown here is derived from an EMBL/GenBank/DDBJ whole genome shotgun (WGS) entry which is preliminary data.</text>
</comment>
<keyword evidence="3" id="KW-0175">Coiled coil</keyword>
<accession>A0ABR7WUJ7</accession>
<name>A0ABR7WUJ7_9SPHI</name>
<evidence type="ECO:0000256" key="1">
    <source>
        <dbReference type="ARBA" id="ARBA00002333"/>
    </source>
</evidence>
<reference evidence="4 5" key="1">
    <citation type="submission" date="2020-09" db="EMBL/GenBank/DDBJ databases">
        <title>Novel species of Mucilaginibacter isolated from a glacier on the Tibetan Plateau.</title>
        <authorList>
            <person name="Liu Q."/>
            <person name="Xin Y.-H."/>
        </authorList>
    </citation>
    <scope>NUCLEOTIDE SEQUENCE [LARGE SCALE GENOMIC DNA]</scope>
    <source>
        <strain evidence="4 5">ZT4R22</strain>
    </source>
</reference>
<dbReference type="Pfam" id="PF07432">
    <property type="entry name" value="Hc1"/>
    <property type="match status" value="1"/>
</dbReference>
<evidence type="ECO:0000256" key="3">
    <source>
        <dbReference type="SAM" id="Coils"/>
    </source>
</evidence>
<dbReference type="EMBL" id="JACWMY010000010">
    <property type="protein sequence ID" value="MBD1365970.1"/>
    <property type="molecule type" value="Genomic_DNA"/>
</dbReference>
<evidence type="ECO:0000313" key="4">
    <source>
        <dbReference type="EMBL" id="MBD1365970.1"/>
    </source>
</evidence>
<protein>
    <submittedName>
        <fullName evidence="4">Histone H1</fullName>
    </submittedName>
</protein>
<sequence length="60" mass="6804">MAKFAQLKSLIANAEQDADKFYNNDNHAAGTRLRNSLQQIKKVAQEIRQEVSELKVSSKK</sequence>